<proteinExistence type="predicted"/>
<protein>
    <submittedName>
        <fullName evidence="1">Uncharacterized protein</fullName>
    </submittedName>
</protein>
<name>A0A8S5RB72_9VIRU</name>
<dbReference type="EMBL" id="BK059085">
    <property type="protein sequence ID" value="DAE28402.1"/>
    <property type="molecule type" value="Genomic_DNA"/>
</dbReference>
<sequence>MQKLLLRIILDFLISDELPYKNRRFILISLLMRDKQLELMLGN</sequence>
<organism evidence="1">
    <name type="scientific">virus sp. ctLl75</name>
    <dbReference type="NCBI Taxonomy" id="2828249"/>
    <lineage>
        <taxon>Viruses</taxon>
    </lineage>
</organism>
<evidence type="ECO:0000313" key="1">
    <source>
        <dbReference type="EMBL" id="DAE28402.1"/>
    </source>
</evidence>
<reference evidence="1" key="1">
    <citation type="journal article" date="2021" name="Proc. Natl. Acad. Sci. U.S.A.">
        <title>A Catalog of Tens of Thousands of Viruses from Human Metagenomes Reveals Hidden Associations with Chronic Diseases.</title>
        <authorList>
            <person name="Tisza M.J."/>
            <person name="Buck C.B."/>
        </authorList>
    </citation>
    <scope>NUCLEOTIDE SEQUENCE</scope>
    <source>
        <strain evidence="1">CtLl75</strain>
    </source>
</reference>
<accession>A0A8S5RB72</accession>